<evidence type="ECO:0000313" key="4">
    <source>
        <dbReference type="EMBL" id="QGG40574.1"/>
    </source>
</evidence>
<dbReference type="InterPro" id="IPR051796">
    <property type="entry name" value="ISF_SsuE-like"/>
</dbReference>
<proteinExistence type="predicted"/>
<dbReference type="AlphaFoldDB" id="A0A5Q2MBV2"/>
<feature type="domain" description="NADPH-dependent FMN reductase-like" evidence="3">
    <location>
        <begin position="4"/>
        <end position="128"/>
    </location>
</feature>
<evidence type="ECO:0000256" key="2">
    <source>
        <dbReference type="ARBA" id="ARBA00022643"/>
    </source>
</evidence>
<dbReference type="Proteomes" id="UP000392064">
    <property type="component" value="Chromosome"/>
</dbReference>
<accession>A0A5Q2MBV2</accession>
<reference evidence="4 5" key="1">
    <citation type="submission" date="2019-11" db="EMBL/GenBank/DDBJ databases">
        <authorList>
            <person name="Li J."/>
        </authorList>
    </citation>
    <scope>NUCLEOTIDE SEQUENCE [LARGE SCALE GENOMIC DNA]</scope>
    <source>
        <strain evidence="4 5">MF47</strain>
    </source>
</reference>
<evidence type="ECO:0000313" key="5">
    <source>
        <dbReference type="Proteomes" id="UP000392064"/>
    </source>
</evidence>
<evidence type="ECO:0000256" key="1">
    <source>
        <dbReference type="ARBA" id="ARBA00022630"/>
    </source>
</evidence>
<dbReference type="Gene3D" id="3.40.50.360">
    <property type="match status" value="1"/>
</dbReference>
<name>A0A5Q2MBV2_9ACTN</name>
<dbReference type="EMBL" id="CP045737">
    <property type="protein sequence ID" value="QGG40574.1"/>
    <property type="molecule type" value="Genomic_DNA"/>
</dbReference>
<keyword evidence="2" id="KW-0288">FMN</keyword>
<dbReference type="PANTHER" id="PTHR43278:SF4">
    <property type="entry name" value="NAD(P)H-DEPENDENT FMN-CONTAINING OXIDOREDUCTASE YWQN-RELATED"/>
    <property type="match status" value="1"/>
</dbReference>
<dbReference type="GO" id="GO:0016491">
    <property type="term" value="F:oxidoreductase activity"/>
    <property type="evidence" value="ECO:0007669"/>
    <property type="project" value="InterPro"/>
</dbReference>
<keyword evidence="1" id="KW-0285">Flavoprotein</keyword>
<dbReference type="RefSeq" id="WP_153651845.1">
    <property type="nucleotide sequence ID" value="NZ_CP045737.1"/>
</dbReference>
<organism evidence="4 5">
    <name type="scientific">Aeromicrobium yanjiei</name>
    <dbReference type="NCBI Taxonomy" id="2662028"/>
    <lineage>
        <taxon>Bacteria</taxon>
        <taxon>Bacillati</taxon>
        <taxon>Actinomycetota</taxon>
        <taxon>Actinomycetes</taxon>
        <taxon>Propionibacteriales</taxon>
        <taxon>Nocardioidaceae</taxon>
        <taxon>Aeromicrobium</taxon>
    </lineage>
</organism>
<gene>
    <name evidence="4" type="ORF">GEV26_03900</name>
</gene>
<dbReference type="PANTHER" id="PTHR43278">
    <property type="entry name" value="NAD(P)H-DEPENDENT FMN-CONTAINING OXIDOREDUCTASE YWQN-RELATED"/>
    <property type="match status" value="1"/>
</dbReference>
<dbReference type="SUPFAM" id="SSF52218">
    <property type="entry name" value="Flavoproteins"/>
    <property type="match status" value="1"/>
</dbReference>
<sequence>MTSRFLFLLGSARKDGNTELLARRAAEALPEEVEQQWIHLEEAALPRFVDHRHTGEEIPQPVGVEKELLNATLAATDVVLATPLYWYNVSGSTKVMLDYWAGWLKVPGLDFRARMNGKTLWTIMALGDEDFSTAEPALATLEMTGSYLGMRWGGVLNGYSSAPGQVLEDEAALRRAGTFLAPAHDRAAAPTA</sequence>
<keyword evidence="5" id="KW-1185">Reference proteome</keyword>
<dbReference type="Pfam" id="PF03358">
    <property type="entry name" value="FMN_red"/>
    <property type="match status" value="1"/>
</dbReference>
<dbReference type="KEGG" id="aef:GEV26_03900"/>
<dbReference type="InterPro" id="IPR029039">
    <property type="entry name" value="Flavoprotein-like_sf"/>
</dbReference>
<dbReference type="InterPro" id="IPR005025">
    <property type="entry name" value="FMN_Rdtase-like_dom"/>
</dbReference>
<protein>
    <submittedName>
        <fullName evidence="4">Flavodoxin</fullName>
    </submittedName>
</protein>
<evidence type="ECO:0000259" key="3">
    <source>
        <dbReference type="Pfam" id="PF03358"/>
    </source>
</evidence>